<accession>E1IID9</accession>
<feature type="domain" description="YscD cytoplasmic" evidence="1">
    <location>
        <begin position="10"/>
        <end position="95"/>
    </location>
</feature>
<dbReference type="EMBL" id="ADVR01000133">
    <property type="protein sequence ID" value="EFO79014.1"/>
    <property type="molecule type" value="Genomic_DNA"/>
</dbReference>
<dbReference type="AlphaFoldDB" id="E1IID9"/>
<evidence type="ECO:0000313" key="2">
    <source>
        <dbReference type="EMBL" id="EFO79014.1"/>
    </source>
</evidence>
<dbReference type="Gene3D" id="2.60.200.20">
    <property type="match status" value="1"/>
</dbReference>
<dbReference type="STRING" id="765420.OSCT_3090"/>
<proteinExistence type="predicted"/>
<dbReference type="Proteomes" id="UP000054010">
    <property type="component" value="Unassembled WGS sequence"/>
</dbReference>
<evidence type="ECO:0000313" key="3">
    <source>
        <dbReference type="Proteomes" id="UP000054010"/>
    </source>
</evidence>
<dbReference type="SUPFAM" id="SSF49879">
    <property type="entry name" value="SMAD/FHA domain"/>
    <property type="match status" value="1"/>
</dbReference>
<gene>
    <name evidence="2" type="ORF">OSCT_3090</name>
</gene>
<dbReference type="Pfam" id="PF16697">
    <property type="entry name" value="Yop-YscD_cpl"/>
    <property type="match status" value="1"/>
</dbReference>
<organism evidence="2 3">
    <name type="scientific">Oscillochloris trichoides DG-6</name>
    <dbReference type="NCBI Taxonomy" id="765420"/>
    <lineage>
        <taxon>Bacteria</taxon>
        <taxon>Bacillati</taxon>
        <taxon>Chloroflexota</taxon>
        <taxon>Chloroflexia</taxon>
        <taxon>Chloroflexales</taxon>
        <taxon>Chloroflexineae</taxon>
        <taxon>Oscillochloridaceae</taxon>
        <taxon>Oscillochloris</taxon>
    </lineage>
</organism>
<protein>
    <submittedName>
        <fullName evidence="2">Forkhead-associated protein</fullName>
    </submittedName>
</protein>
<comment type="caution">
    <text evidence="2">The sequence shown here is derived from an EMBL/GenBank/DDBJ whole genome shotgun (WGS) entry which is preliminary data.</text>
</comment>
<dbReference type="InterPro" id="IPR032030">
    <property type="entry name" value="YscD_cytoplasmic_dom"/>
</dbReference>
<dbReference type="OrthoDB" id="160971at2"/>
<evidence type="ECO:0000259" key="1">
    <source>
        <dbReference type="Pfam" id="PF16697"/>
    </source>
</evidence>
<sequence length="110" mass="11949">MAKSLILTGISGSRVGIQMIVASRQTLIGSANGCDLVLHDRHVLPQHAQIRVVLDHWFISPLDAHAQVFVNGVTVRGQQRIDEGDLVTVGTATFKAEILQVNEVGGGRRW</sequence>
<name>E1IID9_9CHLR</name>
<dbReference type="eggNOG" id="COG1716">
    <property type="taxonomic scope" value="Bacteria"/>
</dbReference>
<dbReference type="InterPro" id="IPR008984">
    <property type="entry name" value="SMAD_FHA_dom_sf"/>
</dbReference>
<reference evidence="2 3" key="1">
    <citation type="journal article" date="2011" name="J. Bacteriol.">
        <title>Draft genome sequence of the anoxygenic filamentous phototrophic bacterium Oscillochloris trichoides subsp. DG-6.</title>
        <authorList>
            <person name="Kuznetsov B.B."/>
            <person name="Ivanovsky R.N."/>
            <person name="Keppen O.I."/>
            <person name="Sukhacheva M.V."/>
            <person name="Bumazhkin B.K."/>
            <person name="Patutina E.O."/>
            <person name="Beletsky A.V."/>
            <person name="Mardanov A.V."/>
            <person name="Baslerov R.V."/>
            <person name="Panteleeva A.N."/>
            <person name="Kolganova T.V."/>
            <person name="Ravin N.V."/>
            <person name="Skryabin K.G."/>
        </authorList>
    </citation>
    <scope>NUCLEOTIDE SEQUENCE [LARGE SCALE GENOMIC DNA]</scope>
    <source>
        <strain evidence="2 3">DG-6</strain>
    </source>
</reference>
<dbReference type="HOGENOM" id="CLU_2315196_0_0_0"/>
<dbReference type="CDD" id="cd00060">
    <property type="entry name" value="FHA"/>
    <property type="match status" value="1"/>
</dbReference>
<keyword evidence="3" id="KW-1185">Reference proteome</keyword>